<sequence length="229" mass="25052">MINTYESLEPRAIRALSDGLCLPENVPTPPIYCIGPLIIAHNKKGGGGDDVPECLTWLDSQPCGSVVFLCFGSLGLFSKKQLQEIAIGLERSGQRFLWVVRNPPAENNTGVAITEQPDPELESLLPDGFLGVCAGVPIVAWPLYAEQRFNRIVLVEEIKIALPMDESEDGFVSCDVVEKRVRELMNPEEGDSVRKRTKALQIEAHAALSEGGSARVALTEVLEKWNQLG</sequence>
<keyword evidence="3 4" id="KW-0808">Transferase</keyword>
<comment type="similarity">
    <text evidence="1">Belongs to the UDP-glycosyltransferase family.</text>
</comment>
<evidence type="ECO:0000313" key="5">
    <source>
        <dbReference type="Proteomes" id="UP000250321"/>
    </source>
</evidence>
<dbReference type="AlphaFoldDB" id="A0A314URV5"/>
<dbReference type="InterPro" id="IPR050481">
    <property type="entry name" value="UDP-glycosyltransf_plant"/>
</dbReference>
<dbReference type="PANTHER" id="PTHR48048:SF30">
    <property type="entry name" value="GLYCOSYLTRANSFERASE"/>
    <property type="match status" value="1"/>
</dbReference>
<proteinExistence type="inferred from homology"/>
<evidence type="ECO:0000313" key="4">
    <source>
        <dbReference type="EMBL" id="PQM40235.1"/>
    </source>
</evidence>
<dbReference type="OrthoDB" id="5835829at2759"/>
<accession>A0A314URV5</accession>
<evidence type="ECO:0000256" key="3">
    <source>
        <dbReference type="ARBA" id="ARBA00022679"/>
    </source>
</evidence>
<evidence type="ECO:0000256" key="2">
    <source>
        <dbReference type="ARBA" id="ARBA00022676"/>
    </source>
</evidence>
<organism evidence="4 5">
    <name type="scientific">Prunus yedoensis var. nudiflora</name>
    <dbReference type="NCBI Taxonomy" id="2094558"/>
    <lineage>
        <taxon>Eukaryota</taxon>
        <taxon>Viridiplantae</taxon>
        <taxon>Streptophyta</taxon>
        <taxon>Embryophyta</taxon>
        <taxon>Tracheophyta</taxon>
        <taxon>Spermatophyta</taxon>
        <taxon>Magnoliopsida</taxon>
        <taxon>eudicotyledons</taxon>
        <taxon>Gunneridae</taxon>
        <taxon>Pentapetalae</taxon>
        <taxon>rosids</taxon>
        <taxon>fabids</taxon>
        <taxon>Rosales</taxon>
        <taxon>Rosaceae</taxon>
        <taxon>Amygdaloideae</taxon>
        <taxon>Amygdaleae</taxon>
        <taxon>Prunus</taxon>
    </lineage>
</organism>
<reference evidence="4 5" key="1">
    <citation type="submission" date="2018-02" db="EMBL/GenBank/DDBJ databases">
        <title>Draft genome of wild Prunus yedoensis var. nudiflora.</title>
        <authorList>
            <person name="Baek S."/>
            <person name="Kim J.-H."/>
            <person name="Choi K."/>
            <person name="Kim G.-B."/>
            <person name="Cho A."/>
            <person name="Jang H."/>
            <person name="Shin C.-H."/>
            <person name="Yu H.-J."/>
            <person name="Mun J.-H."/>
        </authorList>
    </citation>
    <scope>NUCLEOTIDE SEQUENCE [LARGE SCALE GENOMIC DNA]</scope>
    <source>
        <strain evidence="5">cv. Jeju island</strain>
        <tissue evidence="4">Leaf</tissue>
    </source>
</reference>
<dbReference type="EMBL" id="PJQY01003099">
    <property type="protein sequence ID" value="PQM40235.1"/>
    <property type="molecule type" value="Genomic_DNA"/>
</dbReference>
<dbReference type="Proteomes" id="UP000250321">
    <property type="component" value="Unassembled WGS sequence"/>
</dbReference>
<dbReference type="STRING" id="2094558.A0A314URV5"/>
<dbReference type="CDD" id="cd03784">
    <property type="entry name" value="GT1_Gtf-like"/>
    <property type="match status" value="1"/>
</dbReference>
<name>A0A314URV5_PRUYE</name>
<protein>
    <submittedName>
        <fullName evidence="4">UDP-glycosyltransferase 88A1</fullName>
    </submittedName>
</protein>
<dbReference type="GO" id="GO:0035251">
    <property type="term" value="F:UDP-glucosyltransferase activity"/>
    <property type="evidence" value="ECO:0007669"/>
    <property type="project" value="InterPro"/>
</dbReference>
<dbReference type="InterPro" id="IPR002213">
    <property type="entry name" value="UDP_glucos_trans"/>
</dbReference>
<keyword evidence="5" id="KW-1185">Reference proteome</keyword>
<dbReference type="Gene3D" id="3.40.50.2000">
    <property type="entry name" value="Glycogen Phosphorylase B"/>
    <property type="match status" value="3"/>
</dbReference>
<gene>
    <name evidence="4" type="ORF">Pyn_05094</name>
</gene>
<comment type="caution">
    <text evidence="4">The sequence shown here is derived from an EMBL/GenBank/DDBJ whole genome shotgun (WGS) entry which is preliminary data.</text>
</comment>
<evidence type="ECO:0000256" key="1">
    <source>
        <dbReference type="ARBA" id="ARBA00009995"/>
    </source>
</evidence>
<keyword evidence="2" id="KW-0328">Glycosyltransferase</keyword>
<dbReference type="PANTHER" id="PTHR48048">
    <property type="entry name" value="GLYCOSYLTRANSFERASE"/>
    <property type="match status" value="1"/>
</dbReference>
<dbReference type="SUPFAM" id="SSF53756">
    <property type="entry name" value="UDP-Glycosyltransferase/glycogen phosphorylase"/>
    <property type="match status" value="1"/>
</dbReference>